<organism evidence="4 5">
    <name type="scientific">Rhodococcus rhodochrous</name>
    <dbReference type="NCBI Taxonomy" id="1829"/>
    <lineage>
        <taxon>Bacteria</taxon>
        <taxon>Bacillati</taxon>
        <taxon>Actinomycetota</taxon>
        <taxon>Actinomycetes</taxon>
        <taxon>Mycobacteriales</taxon>
        <taxon>Nocardiaceae</taxon>
        <taxon>Rhodococcus</taxon>
    </lineage>
</organism>
<dbReference type="PRINTS" id="PR00081">
    <property type="entry name" value="GDHRDH"/>
</dbReference>
<dbReference type="PANTHER" id="PTHR42760:SF133">
    <property type="entry name" value="3-OXOACYL-[ACYL-CARRIER-PROTEIN] REDUCTASE"/>
    <property type="match status" value="1"/>
</dbReference>
<comment type="similarity">
    <text evidence="1">Belongs to the short-chain dehydrogenases/reductases (SDR) family.</text>
</comment>
<dbReference type="Gene3D" id="3.40.50.720">
    <property type="entry name" value="NAD(P)-binding Rossmann-like Domain"/>
    <property type="match status" value="1"/>
</dbReference>
<dbReference type="RefSeq" id="WP_229583184.1">
    <property type="nucleotide sequence ID" value="NZ_CP083975.1"/>
</dbReference>
<evidence type="ECO:0000313" key="4">
    <source>
        <dbReference type="EMBL" id="UZF48196.1"/>
    </source>
</evidence>
<dbReference type="Proteomes" id="UP001162740">
    <property type="component" value="Plasmid pGD02.2.1"/>
</dbReference>
<dbReference type="AlphaFoldDB" id="A0AA46X4T1"/>
<dbReference type="PROSITE" id="PS00061">
    <property type="entry name" value="ADH_SHORT"/>
    <property type="match status" value="1"/>
</dbReference>
<protein>
    <submittedName>
        <fullName evidence="4">SDR family oxidoreductase</fullName>
    </submittedName>
</protein>
<proteinExistence type="inferred from homology"/>
<dbReference type="GO" id="GO:0016616">
    <property type="term" value="F:oxidoreductase activity, acting on the CH-OH group of donors, NAD or NADP as acceptor"/>
    <property type="evidence" value="ECO:0007669"/>
    <property type="project" value="TreeGrafter"/>
</dbReference>
<dbReference type="Pfam" id="PF13561">
    <property type="entry name" value="adh_short_C2"/>
    <property type="match status" value="1"/>
</dbReference>
<dbReference type="InterPro" id="IPR036291">
    <property type="entry name" value="NAD(P)-bd_dom_sf"/>
</dbReference>
<accession>A0AA46X4T1</accession>
<reference evidence="4 5" key="1">
    <citation type="journal article" date="2021" name="Front. Microbiol.">
        <title>Bacterial Transformation of Aromatic Monomers in Softwood Black Liquor.</title>
        <authorList>
            <person name="Navas L.E."/>
            <person name="Dexter G."/>
            <person name="Liu J."/>
            <person name="Levy-Booth D."/>
            <person name="Cho M."/>
            <person name="Jang S.K."/>
            <person name="Mansfield S.D."/>
            <person name="Renneckar S."/>
            <person name="Mohn W.W."/>
            <person name="Eltis L.D."/>
        </authorList>
    </citation>
    <scope>NUCLEOTIDE SEQUENCE [LARGE SCALE GENOMIC DNA]</scope>
    <source>
        <strain evidence="4 5">GD02</strain>
    </source>
</reference>
<evidence type="ECO:0000256" key="1">
    <source>
        <dbReference type="ARBA" id="ARBA00006484"/>
    </source>
</evidence>
<dbReference type="InterPro" id="IPR002347">
    <property type="entry name" value="SDR_fam"/>
</dbReference>
<dbReference type="InterPro" id="IPR020904">
    <property type="entry name" value="Sc_DH/Rdtase_CS"/>
</dbReference>
<sequence>MTETKNWLVTGGSRGIGRAVVEQATARGDRVAVFARKPASAQWAHPDRVVEIHTDIADPDSLARGVDTVFEQFGSLDVVVNAAGVHRGGRIGDLSRKHWDEVIGTNLSGAFELARTVAPRLEAGAAIINVGAVVGFRGFPGDVAYGAAKAGLHGLTQVLAVELAPRQIRVNLVIPGFVDTDMTSALTGRARERILAAIPMGRTGLPEEIAQVIVGVADSPYMTGSVVATDGGLMSSFSSRS</sequence>
<evidence type="ECO:0000313" key="5">
    <source>
        <dbReference type="Proteomes" id="UP001162740"/>
    </source>
</evidence>
<dbReference type="InterPro" id="IPR057326">
    <property type="entry name" value="KR_dom"/>
</dbReference>
<dbReference type="FunFam" id="3.40.50.720:FF:000084">
    <property type="entry name" value="Short-chain dehydrogenase reductase"/>
    <property type="match status" value="1"/>
</dbReference>
<dbReference type="PANTHER" id="PTHR42760">
    <property type="entry name" value="SHORT-CHAIN DEHYDROGENASES/REDUCTASES FAMILY MEMBER"/>
    <property type="match status" value="1"/>
</dbReference>
<keyword evidence="2" id="KW-0560">Oxidoreductase</keyword>
<dbReference type="SUPFAM" id="SSF51735">
    <property type="entry name" value="NAD(P)-binding Rossmann-fold domains"/>
    <property type="match status" value="1"/>
</dbReference>
<evidence type="ECO:0000259" key="3">
    <source>
        <dbReference type="SMART" id="SM00822"/>
    </source>
</evidence>
<feature type="domain" description="Ketoreductase" evidence="3">
    <location>
        <begin position="5"/>
        <end position="167"/>
    </location>
</feature>
<geneLocation type="plasmid" evidence="4 5">
    <name>pGD02.2.1</name>
</geneLocation>
<dbReference type="PRINTS" id="PR00080">
    <property type="entry name" value="SDRFAMILY"/>
</dbReference>
<dbReference type="SMART" id="SM00822">
    <property type="entry name" value="PKS_KR"/>
    <property type="match status" value="1"/>
</dbReference>
<dbReference type="EMBL" id="CP083975">
    <property type="protein sequence ID" value="UZF48196.1"/>
    <property type="molecule type" value="Genomic_DNA"/>
</dbReference>
<gene>
    <name evidence="4" type="ORF">KUM34_027920</name>
</gene>
<name>A0AA46X4T1_RHORH</name>
<evidence type="ECO:0000256" key="2">
    <source>
        <dbReference type="ARBA" id="ARBA00023002"/>
    </source>
</evidence>
<keyword evidence="4" id="KW-0614">Plasmid</keyword>